<dbReference type="Pfam" id="PF04321">
    <property type="entry name" value="RmlD_sub_bind"/>
    <property type="match status" value="1"/>
</dbReference>
<dbReference type="GO" id="GO:0005829">
    <property type="term" value="C:cytosol"/>
    <property type="evidence" value="ECO:0007669"/>
    <property type="project" value="TreeGrafter"/>
</dbReference>
<dbReference type="EC" id="1.1.1.133" evidence="2"/>
<dbReference type="GO" id="GO:0008831">
    <property type="term" value="F:dTDP-4-dehydrorhamnose reductase activity"/>
    <property type="evidence" value="ECO:0007669"/>
    <property type="project" value="UniProtKB-EC"/>
</dbReference>
<accession>A0A644YQ63</accession>
<proteinExistence type="predicted"/>
<name>A0A644YQ63_9ZZZZ</name>
<comment type="caution">
    <text evidence="2">The sequence shown here is derived from an EMBL/GenBank/DDBJ whole genome shotgun (WGS) entry which is preliminary data.</text>
</comment>
<dbReference type="InterPro" id="IPR005913">
    <property type="entry name" value="dTDP_dehydrorham_reduct"/>
</dbReference>
<organism evidence="2">
    <name type="scientific">bioreactor metagenome</name>
    <dbReference type="NCBI Taxonomy" id="1076179"/>
    <lineage>
        <taxon>unclassified sequences</taxon>
        <taxon>metagenomes</taxon>
        <taxon>ecological metagenomes</taxon>
    </lineage>
</organism>
<dbReference type="PANTHER" id="PTHR10491:SF4">
    <property type="entry name" value="METHIONINE ADENOSYLTRANSFERASE 2 SUBUNIT BETA"/>
    <property type="match status" value="1"/>
</dbReference>
<reference evidence="2" key="1">
    <citation type="submission" date="2019-08" db="EMBL/GenBank/DDBJ databases">
        <authorList>
            <person name="Kucharzyk K."/>
            <person name="Murdoch R.W."/>
            <person name="Higgins S."/>
            <person name="Loffler F."/>
        </authorList>
    </citation>
    <scope>NUCLEOTIDE SEQUENCE</scope>
</reference>
<dbReference type="PANTHER" id="PTHR10491">
    <property type="entry name" value="DTDP-4-DEHYDRORHAMNOSE REDUCTASE"/>
    <property type="match status" value="1"/>
</dbReference>
<dbReference type="SUPFAM" id="SSF51735">
    <property type="entry name" value="NAD(P)-binding Rossmann-fold domains"/>
    <property type="match status" value="1"/>
</dbReference>
<dbReference type="GO" id="GO:0019305">
    <property type="term" value="P:dTDP-rhamnose biosynthetic process"/>
    <property type="evidence" value="ECO:0007669"/>
    <property type="project" value="TreeGrafter"/>
</dbReference>
<dbReference type="InterPro" id="IPR036291">
    <property type="entry name" value="NAD(P)-bd_dom_sf"/>
</dbReference>
<evidence type="ECO:0000259" key="1">
    <source>
        <dbReference type="Pfam" id="PF04321"/>
    </source>
</evidence>
<feature type="domain" description="RmlD-like substrate binding" evidence="1">
    <location>
        <begin position="1"/>
        <end position="276"/>
    </location>
</feature>
<sequence>MNILVTGGNGQLGREIKKQLGKAHQLIMTDVQDMNITDCAQVKEMFSRVKPDAVINCAAYTNVDGAETDFDGAYKVNVVGPQNLAAQCLETGARMVYVSTDYVFDGAGAKRYREYDCTNPQSVYGKTKLLGEEITRQILGRHYIVRTAWLYGDGNNFVRTMLKLAETNDTLKVVNDQIGTPTSTVDLAKVIAELLNTDAYGTYHATCQGHCSWYEFACEIFRLTGKTVQVLPVTTDEFPRPAKRPAYSVLDNYLLRMTGRDTMRNWQEALREYIASL</sequence>
<dbReference type="FunFam" id="3.40.50.720:FF:000159">
    <property type="entry name" value="dTDP-4-dehydrorhamnose reductase"/>
    <property type="match status" value="1"/>
</dbReference>
<dbReference type="NCBIfam" id="TIGR01214">
    <property type="entry name" value="rmlD"/>
    <property type="match status" value="1"/>
</dbReference>
<dbReference type="EMBL" id="VSSQ01005836">
    <property type="protein sequence ID" value="MPM30610.1"/>
    <property type="molecule type" value="Genomic_DNA"/>
</dbReference>
<dbReference type="InterPro" id="IPR029903">
    <property type="entry name" value="RmlD-like-bd"/>
</dbReference>
<protein>
    <submittedName>
        <fullName evidence="2">dTDP-4-dehydrorhamnose reductase</fullName>
        <ecNumber evidence="2">1.1.1.133</ecNumber>
    </submittedName>
</protein>
<dbReference type="Gene3D" id="3.40.50.720">
    <property type="entry name" value="NAD(P)-binding Rossmann-like Domain"/>
    <property type="match status" value="1"/>
</dbReference>
<keyword evidence="2" id="KW-0560">Oxidoreductase</keyword>
<evidence type="ECO:0000313" key="2">
    <source>
        <dbReference type="EMBL" id="MPM30610.1"/>
    </source>
</evidence>
<dbReference type="Gene3D" id="3.90.25.10">
    <property type="entry name" value="UDP-galactose 4-epimerase, domain 1"/>
    <property type="match status" value="1"/>
</dbReference>
<gene>
    <name evidence="2" type="primary">rmlD_15</name>
    <name evidence="2" type="ORF">SDC9_77160</name>
</gene>
<dbReference type="AlphaFoldDB" id="A0A644YQ63"/>
<dbReference type="CDD" id="cd05254">
    <property type="entry name" value="dTDP_HR_like_SDR_e"/>
    <property type="match status" value="1"/>
</dbReference>